<evidence type="ECO:0000256" key="1">
    <source>
        <dbReference type="SAM" id="SignalP"/>
    </source>
</evidence>
<dbReference type="AlphaFoldDB" id="A0A3L0VWM8"/>
<feature type="chain" id="PRO_5018190638" description="ABC transporter substrate-binding protein" evidence="1">
    <location>
        <begin position="20"/>
        <end position="292"/>
    </location>
</feature>
<comment type="caution">
    <text evidence="2">The sequence shown here is derived from an EMBL/GenBank/DDBJ whole genome shotgun (WGS) entry which is preliminary data.</text>
</comment>
<accession>A0A3L0VWM8</accession>
<keyword evidence="1" id="KW-0732">Signal</keyword>
<organism evidence="2">
    <name type="scientific">Escherichia coli</name>
    <dbReference type="NCBI Taxonomy" id="562"/>
    <lineage>
        <taxon>Bacteria</taxon>
        <taxon>Pseudomonadati</taxon>
        <taxon>Pseudomonadota</taxon>
        <taxon>Gammaproteobacteria</taxon>
        <taxon>Enterobacterales</taxon>
        <taxon>Enterobacteriaceae</taxon>
        <taxon>Escherichia</taxon>
    </lineage>
</organism>
<protein>
    <recommendedName>
        <fullName evidence="3">ABC transporter substrate-binding protein</fullName>
    </recommendedName>
</protein>
<name>A0A3L0VWM8_ECOLX</name>
<proteinExistence type="predicted"/>
<reference evidence="2" key="1">
    <citation type="submission" date="2018-10" db="EMBL/GenBank/DDBJ databases">
        <authorList>
            <consortium name="NARMS: The National Antimicrobial Resistance Monitoring System"/>
        </authorList>
    </citation>
    <scope>NUCLEOTIDE SEQUENCE [LARGE SCALE GENOMIC DNA]</scope>
    <source>
        <strain evidence="2">CVM N17EC0388</strain>
    </source>
</reference>
<sequence length="292" mass="33871">MYRLLFLTLCLFLPSTLMAATRFTYISPESERDPRMTYDRELLRLALDKTRDMFGDYELVPAPIMTKDRARLSLQFNSFTNLFVMDSYSSRRNGKGLAYVRFPIHLGIVSYRICFVSPRQQAAMAGVTDLDGLRRFTFGQGKGWLDVEILRHAGLKVVEVVSYEMLFKMVARGRFDLLCRGASELRSEQLTHKDVANLLVDDHLLLYYPLPRLFYTNMANGDALKRIEVGLHRAWEDGSLQALWRHSFGPAIAFAGLKQRRMLRLENPFLEGINFDYLPYFYNPMTDRFGKD</sequence>
<evidence type="ECO:0000313" key="2">
    <source>
        <dbReference type="EMBL" id="MHO04178.1"/>
    </source>
</evidence>
<evidence type="ECO:0008006" key="3">
    <source>
        <dbReference type="Google" id="ProtNLM"/>
    </source>
</evidence>
<gene>
    <name evidence="2" type="ORF">D9F05_07335</name>
</gene>
<feature type="signal peptide" evidence="1">
    <location>
        <begin position="1"/>
        <end position="19"/>
    </location>
</feature>
<dbReference type="SUPFAM" id="SSF53850">
    <property type="entry name" value="Periplasmic binding protein-like II"/>
    <property type="match status" value="1"/>
</dbReference>
<dbReference type="EMBL" id="RNRV01000009">
    <property type="protein sequence ID" value="MHO04178.1"/>
    <property type="molecule type" value="Genomic_DNA"/>
</dbReference>